<gene>
    <name evidence="2" type="ORF">KR50_09980</name>
</gene>
<comment type="caution">
    <text evidence="2">The sequence shown here is derived from an EMBL/GenBank/DDBJ whole genome shotgun (WGS) entry which is preliminary data.</text>
</comment>
<keyword evidence="1" id="KW-1133">Transmembrane helix</keyword>
<keyword evidence="1" id="KW-0472">Membrane</keyword>
<reference evidence="2 3" key="1">
    <citation type="submission" date="2015-01" db="EMBL/GenBank/DDBJ databases">
        <title>Jeotgalibacillus campisalis genome sequencing.</title>
        <authorList>
            <person name="Goh K.M."/>
            <person name="Chan K.-G."/>
            <person name="Yaakop A.S."/>
            <person name="Ee R."/>
            <person name="Gan H.M."/>
            <person name="Chan C.S."/>
        </authorList>
    </citation>
    <scope>NUCLEOTIDE SEQUENCE [LARGE SCALE GENOMIC DNA]</scope>
    <source>
        <strain evidence="2 3">SF-57</strain>
    </source>
</reference>
<keyword evidence="1" id="KW-0812">Transmembrane</keyword>
<dbReference type="AlphaFoldDB" id="A0A0C2VQD9"/>
<feature type="transmembrane region" description="Helical" evidence="1">
    <location>
        <begin position="12"/>
        <end position="37"/>
    </location>
</feature>
<dbReference type="Proteomes" id="UP000031972">
    <property type="component" value="Unassembled WGS sequence"/>
</dbReference>
<proteinExistence type="predicted"/>
<protein>
    <submittedName>
        <fullName evidence="2">Uncharacterized protein</fullName>
    </submittedName>
</protein>
<evidence type="ECO:0000313" key="3">
    <source>
        <dbReference type="Proteomes" id="UP000031972"/>
    </source>
</evidence>
<sequence length="39" mass="4415">MLWKEVDEMSRRTWGILGIILVLAVFFGIVGAVAFFLES</sequence>
<name>A0A0C2VQD9_9BACL</name>
<evidence type="ECO:0000313" key="2">
    <source>
        <dbReference type="EMBL" id="KIL51117.1"/>
    </source>
</evidence>
<dbReference type="PATRIC" id="fig|220754.4.peg.1018"/>
<dbReference type="EMBL" id="JXRR01000008">
    <property type="protein sequence ID" value="KIL51117.1"/>
    <property type="molecule type" value="Genomic_DNA"/>
</dbReference>
<evidence type="ECO:0000256" key="1">
    <source>
        <dbReference type="SAM" id="Phobius"/>
    </source>
</evidence>
<accession>A0A0C2VQD9</accession>
<organism evidence="2 3">
    <name type="scientific">Jeotgalibacillus campisalis</name>
    <dbReference type="NCBI Taxonomy" id="220754"/>
    <lineage>
        <taxon>Bacteria</taxon>
        <taxon>Bacillati</taxon>
        <taxon>Bacillota</taxon>
        <taxon>Bacilli</taxon>
        <taxon>Bacillales</taxon>
        <taxon>Caryophanaceae</taxon>
        <taxon>Jeotgalibacillus</taxon>
    </lineage>
</organism>
<keyword evidence="3" id="KW-1185">Reference proteome</keyword>